<evidence type="ECO:0000313" key="3">
    <source>
        <dbReference type="EMBL" id="KIQ69974.1"/>
    </source>
</evidence>
<feature type="region of interest" description="Disordered" evidence="1">
    <location>
        <begin position="132"/>
        <end position="160"/>
    </location>
</feature>
<sequence length="326" mass="33016">MLRLSTLALAAALTLPAAANAAPPTADAAPALLAKGGNNGNGNGNGGHGNNGNGHGPRANPGNGNGHGPSSEPGNGNGPRANPGNGNGNGPRADNGPDGAGDANGRPARVEGRLLGTTPVFCPPGLANRDPACVPPGQVRGDDGDRAVWQGWSEGDTAPEGEVVWLEPEDDPDLPALPDGQRYAVINGTLVALDAESFEILDLIRATQAVTTVEDQIAAAEAEGRPLILTGASPFFCPPGLADRDPACVPPGQAAQGVTTEEWLGYGAGDVAPEEALLWIEDPDVFDLPALPDGQRYAVINGTIVALDDASYEILDLIRTAAAVSR</sequence>
<accession>A0A0D0Q677</accession>
<proteinExistence type="predicted"/>
<organism evidence="3 4">
    <name type="scientific">Wenxinia marina DSM 24838</name>
    <dbReference type="NCBI Taxonomy" id="1123501"/>
    <lineage>
        <taxon>Bacteria</taxon>
        <taxon>Pseudomonadati</taxon>
        <taxon>Pseudomonadota</taxon>
        <taxon>Alphaproteobacteria</taxon>
        <taxon>Rhodobacterales</taxon>
        <taxon>Roseobacteraceae</taxon>
        <taxon>Wenxinia</taxon>
    </lineage>
</organism>
<feature type="compositionally biased region" description="Low complexity" evidence="1">
    <location>
        <begin position="56"/>
        <end position="107"/>
    </location>
</feature>
<feature type="chain" id="PRO_5002219208" evidence="2">
    <location>
        <begin position="22"/>
        <end position="326"/>
    </location>
</feature>
<dbReference type="PATRIC" id="fig|1123501.6.peg.1634"/>
<feature type="region of interest" description="Disordered" evidence="1">
    <location>
        <begin position="29"/>
        <end position="109"/>
    </location>
</feature>
<dbReference type="Proteomes" id="UP000035100">
    <property type="component" value="Unassembled WGS sequence"/>
</dbReference>
<name>A0A0D0Q677_9RHOB</name>
<dbReference type="RefSeq" id="WP_156169266.1">
    <property type="nucleotide sequence ID" value="NZ_KB902276.1"/>
</dbReference>
<reference evidence="3 4" key="1">
    <citation type="submission" date="2013-01" db="EMBL/GenBank/DDBJ databases">
        <authorList>
            <person name="Fiebig A."/>
            <person name="Goeker M."/>
            <person name="Klenk H.-P.P."/>
        </authorList>
    </citation>
    <scope>NUCLEOTIDE SEQUENCE [LARGE SCALE GENOMIC DNA]</scope>
    <source>
        <strain evidence="3 4">DSM 24838</strain>
    </source>
</reference>
<dbReference type="eggNOG" id="ENOG502Z868">
    <property type="taxonomic scope" value="Bacteria"/>
</dbReference>
<feature type="signal peptide" evidence="2">
    <location>
        <begin position="1"/>
        <end position="21"/>
    </location>
</feature>
<evidence type="ECO:0000256" key="2">
    <source>
        <dbReference type="SAM" id="SignalP"/>
    </source>
</evidence>
<keyword evidence="2" id="KW-0732">Signal</keyword>
<protein>
    <submittedName>
        <fullName evidence="3">Uncharacterized protein</fullName>
    </submittedName>
</protein>
<keyword evidence="4" id="KW-1185">Reference proteome</keyword>
<feature type="compositionally biased region" description="Gly residues" evidence="1">
    <location>
        <begin position="37"/>
        <end position="55"/>
    </location>
</feature>
<evidence type="ECO:0000256" key="1">
    <source>
        <dbReference type="SAM" id="MobiDB-lite"/>
    </source>
</evidence>
<dbReference type="OrthoDB" id="7666115at2"/>
<comment type="caution">
    <text evidence="3">The sequence shown here is derived from an EMBL/GenBank/DDBJ whole genome shotgun (WGS) entry which is preliminary data.</text>
</comment>
<gene>
    <name evidence="3" type="ORF">Wenmar_01544</name>
</gene>
<evidence type="ECO:0000313" key="4">
    <source>
        <dbReference type="Proteomes" id="UP000035100"/>
    </source>
</evidence>
<dbReference type="EMBL" id="AONG01000008">
    <property type="protein sequence ID" value="KIQ69974.1"/>
    <property type="molecule type" value="Genomic_DNA"/>
</dbReference>
<dbReference type="AlphaFoldDB" id="A0A0D0Q677"/>
<dbReference type="STRING" id="1123501.Wenmar_01544"/>